<gene>
    <name evidence="2" type="ORF">NLI96_g13041</name>
</gene>
<dbReference type="GO" id="GO:0004672">
    <property type="term" value="F:protein kinase activity"/>
    <property type="evidence" value="ECO:0007669"/>
    <property type="project" value="InterPro"/>
</dbReference>
<protein>
    <recommendedName>
        <fullName evidence="1">Fungal-type protein kinase domain-containing protein</fullName>
    </recommendedName>
</protein>
<dbReference type="PROSITE" id="PS00109">
    <property type="entry name" value="PROTEIN_KINASE_TYR"/>
    <property type="match status" value="1"/>
</dbReference>
<keyword evidence="3" id="KW-1185">Reference proteome</keyword>
<dbReference type="InterPro" id="IPR040976">
    <property type="entry name" value="Pkinase_fungal"/>
</dbReference>
<dbReference type="SUPFAM" id="SSF56112">
    <property type="entry name" value="Protein kinase-like (PK-like)"/>
    <property type="match status" value="2"/>
</dbReference>
<comment type="caution">
    <text evidence="2">The sequence shown here is derived from an EMBL/GenBank/DDBJ whole genome shotgun (WGS) entry which is preliminary data.</text>
</comment>
<evidence type="ECO:0000313" key="3">
    <source>
        <dbReference type="Proteomes" id="UP001212997"/>
    </source>
</evidence>
<dbReference type="InterPro" id="IPR011009">
    <property type="entry name" value="Kinase-like_dom_sf"/>
</dbReference>
<name>A0AAD5UNT5_9APHY</name>
<feature type="domain" description="Fungal-type protein kinase" evidence="1">
    <location>
        <begin position="25"/>
        <end position="102"/>
    </location>
</feature>
<reference evidence="2" key="1">
    <citation type="submission" date="2022-07" db="EMBL/GenBank/DDBJ databases">
        <title>Genome Sequence of Physisporinus lineatus.</title>
        <authorList>
            <person name="Buettner E."/>
        </authorList>
    </citation>
    <scope>NUCLEOTIDE SEQUENCE</scope>
    <source>
        <strain evidence="2">VT162</strain>
    </source>
</reference>
<evidence type="ECO:0000313" key="2">
    <source>
        <dbReference type="EMBL" id="KAJ3473354.1"/>
    </source>
</evidence>
<dbReference type="PANTHER" id="PTHR38248:SF2">
    <property type="entry name" value="FUNK1 11"/>
    <property type="match status" value="1"/>
</dbReference>
<dbReference type="InterPro" id="IPR008266">
    <property type="entry name" value="Tyr_kinase_AS"/>
</dbReference>
<dbReference type="AlphaFoldDB" id="A0AAD5UNT5"/>
<dbReference type="Pfam" id="PF17667">
    <property type="entry name" value="Pkinase_fungal"/>
    <property type="match status" value="2"/>
</dbReference>
<feature type="domain" description="Fungal-type protein kinase" evidence="1">
    <location>
        <begin position="591"/>
        <end position="905"/>
    </location>
</feature>
<dbReference type="Proteomes" id="UP001212997">
    <property type="component" value="Unassembled WGS sequence"/>
</dbReference>
<sequence>MVLAVYCAVYRFSSSASLGRPGSYDRDISAANILVSGSGATCRGILIDWDMCKHKDKDGALSSPAFRSGTWLFMSALLLKNPGKPHHVSDDIESFVHVINWLTFRFHIDWGSRGFTGFLASLQHFAEYMRNEKGVDMGGGAKLVNIRHGQPGFDEELVKPLALKTLVRWLADLCKEHYSSPDAAKWLYKDSEELDDGEVFSAGLFPAEEDSAIPPSIRVRAATGKPLLNNHDRILYFLRAAIKLRWTTGKLGDQLKCKWVQDHGYKFSPFGTTRGGTASYHSAPLLQAVVQGGSNVSGSSSNRTRLYSVTTSASPSVPLNSQWKREAHSRFDLHYYTNHWHDPGLPLGTTLATPKQRPMWPVSGAQCLNPGQCFHISRSDVDTALLCCLFCFGAICRAKGGKSPYPPPPPPPPPSRIEIEDRRDHMTRAQSLAGVAQALPVGQHEFDAEEMAIPYVYEQNKNWLDTFAPDSHPKGSSTLCTAICGPDNEEIAIIHRFVGVAQYSLGDGYVIRITSSNQPESQPPGTKLPPSGNIDLAIFKADSNHRVAAKEENMNIAQTSWDAMVVPIEIRNPTSASPFPPFQDKRSIAEPEKDNRGQVASNIGKIFSHQHRTFVFSIHIHGELVYLVRWDRAGAVVATPFGLLKESHKVHTFLSRFAKMDPAHQGFDDSVRFALPSEAKMFLDYRTTDLVHQAYLEEALAPRGGMNTAIYVVQIVGCDGRPNLRLAIGRPRFMGGGIVGRATRGFIAYDLDNQRLVFLKDYWCPRSKSYHPELETYKRLRDANVKFIATALGGGEVYCSANRKSPQQTITQDYLSKHLNPEYPYCPQMHYRLVLEEVAQPLEDYKNPVEMVLAVYCAVVAHQQAWEAGVLHRDISAANILVSGSGATCRGILIDWDMCKHKDKDGALSSPAFRSVGYLEQLVGYLWKLIEILGDLALYVSTASSKNREASPCFR</sequence>
<evidence type="ECO:0000259" key="1">
    <source>
        <dbReference type="Pfam" id="PF17667"/>
    </source>
</evidence>
<accession>A0AAD5UNT5</accession>
<dbReference type="EMBL" id="JANAWD010001430">
    <property type="protein sequence ID" value="KAJ3473354.1"/>
    <property type="molecule type" value="Genomic_DNA"/>
</dbReference>
<proteinExistence type="predicted"/>
<dbReference type="Gene3D" id="1.10.510.10">
    <property type="entry name" value="Transferase(Phosphotransferase) domain 1"/>
    <property type="match status" value="1"/>
</dbReference>
<organism evidence="2 3">
    <name type="scientific">Meripilus lineatus</name>
    <dbReference type="NCBI Taxonomy" id="2056292"/>
    <lineage>
        <taxon>Eukaryota</taxon>
        <taxon>Fungi</taxon>
        <taxon>Dikarya</taxon>
        <taxon>Basidiomycota</taxon>
        <taxon>Agaricomycotina</taxon>
        <taxon>Agaricomycetes</taxon>
        <taxon>Polyporales</taxon>
        <taxon>Meripilaceae</taxon>
        <taxon>Meripilus</taxon>
    </lineage>
</organism>
<dbReference type="PANTHER" id="PTHR38248">
    <property type="entry name" value="FUNK1 6"/>
    <property type="match status" value="1"/>
</dbReference>